<evidence type="ECO:0000256" key="3">
    <source>
        <dbReference type="ARBA" id="ARBA00022676"/>
    </source>
</evidence>
<feature type="transmembrane region" description="Helical" evidence="8">
    <location>
        <begin position="384"/>
        <end position="401"/>
    </location>
</feature>
<feature type="transmembrane region" description="Helical" evidence="8">
    <location>
        <begin position="166"/>
        <end position="192"/>
    </location>
</feature>
<dbReference type="EMBL" id="APHR01000001">
    <property type="protein sequence ID" value="EMR14361.1"/>
    <property type="molecule type" value="Genomic_DNA"/>
</dbReference>
<evidence type="ECO:0000256" key="8">
    <source>
        <dbReference type="SAM" id="Phobius"/>
    </source>
</evidence>
<keyword evidence="7 8" id="KW-0472">Membrane</keyword>
<feature type="transmembrane region" description="Helical" evidence="8">
    <location>
        <begin position="332"/>
        <end position="350"/>
    </location>
</feature>
<gene>
    <name evidence="9" type="ORF">MPL1_00145</name>
</gene>
<dbReference type="OrthoDB" id="136232at2"/>
<dbReference type="eggNOG" id="COG1807">
    <property type="taxonomic scope" value="Bacteria"/>
</dbReference>
<evidence type="ECO:0000313" key="9">
    <source>
        <dbReference type="EMBL" id="EMR14361.1"/>
    </source>
</evidence>
<dbReference type="GO" id="GO:0009103">
    <property type="term" value="P:lipopolysaccharide biosynthetic process"/>
    <property type="evidence" value="ECO:0007669"/>
    <property type="project" value="UniProtKB-ARBA"/>
</dbReference>
<evidence type="ECO:0000256" key="6">
    <source>
        <dbReference type="ARBA" id="ARBA00022989"/>
    </source>
</evidence>
<keyword evidence="10" id="KW-1185">Reference proteome</keyword>
<evidence type="ECO:0000256" key="2">
    <source>
        <dbReference type="ARBA" id="ARBA00022475"/>
    </source>
</evidence>
<evidence type="ECO:0000313" key="10">
    <source>
        <dbReference type="Proteomes" id="UP000012019"/>
    </source>
</evidence>
<dbReference type="RefSeq" id="WP_009725103.1">
    <property type="nucleotide sequence ID" value="NZ_APHR01000001.1"/>
</dbReference>
<keyword evidence="5 8" id="KW-0812">Transmembrane</keyword>
<dbReference type="PANTHER" id="PTHR33908:SF11">
    <property type="entry name" value="MEMBRANE PROTEIN"/>
    <property type="match status" value="1"/>
</dbReference>
<keyword evidence="2" id="KW-1003">Cell membrane</keyword>
<feature type="transmembrane region" description="Helical" evidence="8">
    <location>
        <begin position="65"/>
        <end position="82"/>
    </location>
</feature>
<evidence type="ECO:0000256" key="7">
    <source>
        <dbReference type="ARBA" id="ARBA00023136"/>
    </source>
</evidence>
<dbReference type="InterPro" id="IPR050297">
    <property type="entry name" value="LipidA_mod_glycosyltrf_83"/>
</dbReference>
<name>M7P4D5_9GAMM</name>
<reference evidence="9 10" key="1">
    <citation type="journal article" date="2013" name="Genome Announc.">
        <title>Draft Genome Sequence of Methylophaga lonarensis MPLT, a Haloalkaliphilic (Non-Methane-Utilizing) Methylotroph.</title>
        <authorList>
            <person name="Shetty S.A."/>
            <person name="Marathe N.P."/>
            <person name="Munot H."/>
            <person name="Antony C.P."/>
            <person name="Dhotre D.P."/>
            <person name="Murrell J.C."/>
            <person name="Shouche Y.S."/>
        </authorList>
    </citation>
    <scope>NUCLEOTIDE SEQUENCE [LARGE SCALE GENOMIC DNA]</scope>
    <source>
        <strain evidence="9 10">MPL</strain>
    </source>
</reference>
<keyword evidence="4 9" id="KW-0808">Transferase</keyword>
<dbReference type="Proteomes" id="UP000012019">
    <property type="component" value="Unassembled WGS sequence"/>
</dbReference>
<dbReference type="AlphaFoldDB" id="M7P4D5"/>
<protein>
    <submittedName>
        <fullName evidence="9">Glycosyl transferase</fullName>
    </submittedName>
</protein>
<dbReference type="GO" id="GO:0005886">
    <property type="term" value="C:plasma membrane"/>
    <property type="evidence" value="ECO:0007669"/>
    <property type="project" value="UniProtKB-SubCell"/>
</dbReference>
<dbReference type="STRING" id="1286106.MPL1_00145"/>
<feature type="transmembrane region" description="Helical" evidence="8">
    <location>
        <begin position="133"/>
        <end position="154"/>
    </location>
</feature>
<feature type="transmembrane region" description="Helical" evidence="8">
    <location>
        <begin position="88"/>
        <end position="104"/>
    </location>
</feature>
<organism evidence="9 10">
    <name type="scientific">Methylophaga lonarensis MPL</name>
    <dbReference type="NCBI Taxonomy" id="1286106"/>
    <lineage>
        <taxon>Bacteria</taxon>
        <taxon>Pseudomonadati</taxon>
        <taxon>Pseudomonadota</taxon>
        <taxon>Gammaproteobacteria</taxon>
        <taxon>Thiotrichales</taxon>
        <taxon>Piscirickettsiaceae</taxon>
        <taxon>Methylophaga</taxon>
    </lineage>
</organism>
<feature type="transmembrane region" description="Helical" evidence="8">
    <location>
        <begin position="204"/>
        <end position="221"/>
    </location>
</feature>
<comment type="subcellular location">
    <subcellularLocation>
        <location evidence="1">Cell membrane</location>
        <topology evidence="1">Multi-pass membrane protein</topology>
    </subcellularLocation>
</comment>
<dbReference type="GO" id="GO:0016763">
    <property type="term" value="F:pentosyltransferase activity"/>
    <property type="evidence" value="ECO:0007669"/>
    <property type="project" value="TreeGrafter"/>
</dbReference>
<comment type="caution">
    <text evidence="9">The sequence shown here is derived from an EMBL/GenBank/DDBJ whole genome shotgun (WGS) entry which is preliminary data.</text>
</comment>
<dbReference type="PATRIC" id="fig|1286106.3.peg.29"/>
<sequence>MSFLTSSDAYTRNLLIIIGLALLVRILWLVMIPVIPVSDSVMYHAFAQSISSGSGYAYPEGHLTAYWPVGTPAIYGALYYVFGENYNVIVGLNLVVGIATLVLMMSLARQWFNVGTAYLVGLVYAFWPSQIQFTTVLASEMLFNVFMLLGLYFWYKNTPNQLVKWLLSAAFFVAAAYVRPIALLIPFILIGITFLNTFNFKQTILASIVTVLTMAILISPWAMRNYDLFGEVVLISTNGGPVFWMGNNPDSTGEYMPLKEGLHFDSEVERAEYYKSQAVAHIKEEPALFVRRMAKRFVDYYRSENIGVVWNLEGIKAINAEKMVMPLKIISSGYWLLLVILSIYALVLLIRERGLIPVSLQTPIIALIGYNTVLHTIIASGDRYHFPIIPFIGILAGYALFRLIERWQSDKQNGAIYTQ</sequence>
<feature type="transmembrane region" description="Helical" evidence="8">
    <location>
        <begin position="12"/>
        <end position="35"/>
    </location>
</feature>
<proteinExistence type="predicted"/>
<evidence type="ECO:0000256" key="4">
    <source>
        <dbReference type="ARBA" id="ARBA00022679"/>
    </source>
</evidence>
<accession>M7P4D5</accession>
<dbReference type="PANTHER" id="PTHR33908">
    <property type="entry name" value="MANNOSYLTRANSFERASE YKCB-RELATED"/>
    <property type="match status" value="1"/>
</dbReference>
<keyword evidence="6 8" id="KW-1133">Transmembrane helix</keyword>
<evidence type="ECO:0000256" key="5">
    <source>
        <dbReference type="ARBA" id="ARBA00022692"/>
    </source>
</evidence>
<keyword evidence="3" id="KW-0328">Glycosyltransferase</keyword>
<evidence type="ECO:0000256" key="1">
    <source>
        <dbReference type="ARBA" id="ARBA00004651"/>
    </source>
</evidence>
<feature type="transmembrane region" description="Helical" evidence="8">
    <location>
        <begin position="111"/>
        <end position="127"/>
    </location>
</feature>
<feature type="transmembrane region" description="Helical" evidence="8">
    <location>
        <begin position="362"/>
        <end position="378"/>
    </location>
</feature>